<keyword evidence="2" id="KW-1185">Reference proteome</keyword>
<dbReference type="EMBL" id="JARBHB010000012">
    <property type="protein sequence ID" value="KAJ8871953.1"/>
    <property type="molecule type" value="Genomic_DNA"/>
</dbReference>
<proteinExistence type="predicted"/>
<reference evidence="1 2" key="1">
    <citation type="submission" date="2023-02" db="EMBL/GenBank/DDBJ databases">
        <title>LHISI_Scaffold_Assembly.</title>
        <authorList>
            <person name="Stuart O.P."/>
            <person name="Cleave R."/>
            <person name="Magrath M.J.L."/>
            <person name="Mikheyev A.S."/>
        </authorList>
    </citation>
    <scope>NUCLEOTIDE SEQUENCE [LARGE SCALE GENOMIC DNA]</scope>
    <source>
        <strain evidence="1">Daus_M_001</strain>
        <tissue evidence="1">Leg muscle</tissue>
    </source>
</reference>
<protein>
    <submittedName>
        <fullName evidence="1">Uncharacterized protein</fullName>
    </submittedName>
</protein>
<accession>A0ABQ9GIV0</accession>
<organism evidence="1 2">
    <name type="scientific">Dryococelus australis</name>
    <dbReference type="NCBI Taxonomy" id="614101"/>
    <lineage>
        <taxon>Eukaryota</taxon>
        <taxon>Metazoa</taxon>
        <taxon>Ecdysozoa</taxon>
        <taxon>Arthropoda</taxon>
        <taxon>Hexapoda</taxon>
        <taxon>Insecta</taxon>
        <taxon>Pterygota</taxon>
        <taxon>Neoptera</taxon>
        <taxon>Polyneoptera</taxon>
        <taxon>Phasmatodea</taxon>
        <taxon>Verophasmatodea</taxon>
        <taxon>Anareolatae</taxon>
        <taxon>Phasmatidae</taxon>
        <taxon>Eurycanthinae</taxon>
        <taxon>Dryococelus</taxon>
    </lineage>
</organism>
<comment type="caution">
    <text evidence="1">The sequence shown here is derived from an EMBL/GenBank/DDBJ whole genome shotgun (WGS) entry which is preliminary data.</text>
</comment>
<gene>
    <name evidence="1" type="ORF">PR048_028293</name>
</gene>
<sequence>MRIVIMKTVLPVHMKWFHILFKLQAQKGKKREAGLKAQEFSSCLLKDLKVDLPTGVEELILWSDSCSWQNSNIKIILMMKKLLEVHPTLQVESLIDKQQYLYTPSDYVDIMKQCWKKNPLVTRLKPKVFVSSANLEKFVANRKNGLGVRRPLEWHPSSSVMGGTGYQTGPPRGIYAGSANTRCEHTRSGFIQLLEPATPGISESPRTRAVVQTSNQCPGRAPCLYVTGWLASRGQGDVRGRGMQPKCSWATAALLRPHLQASRPTQKMYGVQLVKHTPVVAKEALSGGWANSVTTLSEQCRPEARGELRLCQVVEWRHVTSPGRNKAHQCRSSSRHTVSALEALSGGWVNSVSRLSEQCRPEALGGWSLCRIVGWCRITSPGRNKAHQCRSTTRNTISASPGSTPGELQQAFLHVAREEPPVTAEVGPTLPVISGFSQGAPVSPAVASHPHRG</sequence>
<evidence type="ECO:0000313" key="2">
    <source>
        <dbReference type="Proteomes" id="UP001159363"/>
    </source>
</evidence>
<name>A0ABQ9GIV0_9NEOP</name>
<evidence type="ECO:0000313" key="1">
    <source>
        <dbReference type="EMBL" id="KAJ8871953.1"/>
    </source>
</evidence>
<dbReference type="Proteomes" id="UP001159363">
    <property type="component" value="Chromosome 11"/>
</dbReference>